<dbReference type="InterPro" id="IPR011611">
    <property type="entry name" value="PfkB_dom"/>
</dbReference>
<keyword evidence="3" id="KW-0547">Nucleotide-binding</keyword>
<evidence type="ECO:0000256" key="4">
    <source>
        <dbReference type="ARBA" id="ARBA00022777"/>
    </source>
</evidence>
<evidence type="ECO:0000256" key="1">
    <source>
        <dbReference type="ARBA" id="ARBA00010688"/>
    </source>
</evidence>
<gene>
    <name evidence="8" type="ORF">OKJ99_30995</name>
</gene>
<evidence type="ECO:0000256" key="2">
    <source>
        <dbReference type="ARBA" id="ARBA00022679"/>
    </source>
</evidence>
<dbReference type="RefSeq" id="WP_326021254.1">
    <property type="nucleotide sequence ID" value="NZ_JAOZYC010000153.1"/>
</dbReference>
<accession>A0ABU6FD22</accession>
<keyword evidence="5" id="KW-0067">ATP-binding</keyword>
<evidence type="ECO:0000313" key="8">
    <source>
        <dbReference type="EMBL" id="MEB8341931.1"/>
    </source>
</evidence>
<proteinExistence type="inferred from homology"/>
<dbReference type="InterPro" id="IPR029056">
    <property type="entry name" value="Ribokinase-like"/>
</dbReference>
<feature type="domain" description="Carbohydrate kinase PfkB" evidence="7">
    <location>
        <begin position="44"/>
        <end position="316"/>
    </location>
</feature>
<evidence type="ECO:0000256" key="5">
    <source>
        <dbReference type="ARBA" id="ARBA00022840"/>
    </source>
</evidence>
<dbReference type="InterPro" id="IPR002173">
    <property type="entry name" value="Carboh/pur_kinase_PfkB_CS"/>
</dbReference>
<sequence length="322" mass="33121">MIVVTGEALIDLVPQPGSERPGSERPGPEGPEPEQSGSAGALAALTPKRGGGPYNTAVALGRLGERTAFLSRVSRDAFGEELLTGLRAAGVDVSYVQRGAEPTALAVASVGPDGSAGYSFYVDGTADRLFAAPAQLPYDTRAVSFGTCSLVLEPGASAYEEVLHRTHARGLCTALDPNIRPGLIPDPAAYRARFHSWLASTTLVKLSDDDSRWLGGDPASWLGQGPSAVVVTRGAAGLTAFTRAGEVTVPGVPVDVADTIGAGDTVNAALLHRLSAHDALDAASMTALSEAQWRDILSFAARAAAVTVSRAGAEPPYAHELG</sequence>
<dbReference type="PANTHER" id="PTHR43085:SF1">
    <property type="entry name" value="PSEUDOURIDINE KINASE-RELATED"/>
    <property type="match status" value="1"/>
</dbReference>
<dbReference type="Pfam" id="PF00294">
    <property type="entry name" value="PfkB"/>
    <property type="match status" value="1"/>
</dbReference>
<evidence type="ECO:0000256" key="3">
    <source>
        <dbReference type="ARBA" id="ARBA00022741"/>
    </source>
</evidence>
<dbReference type="InterPro" id="IPR050306">
    <property type="entry name" value="PfkB_Carbo_kinase"/>
</dbReference>
<keyword evidence="2" id="KW-0808">Transferase</keyword>
<dbReference type="Gene3D" id="3.40.1190.20">
    <property type="match status" value="1"/>
</dbReference>
<feature type="region of interest" description="Disordered" evidence="6">
    <location>
        <begin position="11"/>
        <end position="38"/>
    </location>
</feature>
<keyword evidence="4 8" id="KW-0418">Kinase</keyword>
<dbReference type="EMBL" id="JAOZYC010000153">
    <property type="protein sequence ID" value="MEB8341931.1"/>
    <property type="molecule type" value="Genomic_DNA"/>
</dbReference>
<evidence type="ECO:0000259" key="7">
    <source>
        <dbReference type="Pfam" id="PF00294"/>
    </source>
</evidence>
<dbReference type="Proteomes" id="UP001354931">
    <property type="component" value="Unassembled WGS sequence"/>
</dbReference>
<comment type="caution">
    <text evidence="8">The sequence shown here is derived from an EMBL/GenBank/DDBJ whole genome shotgun (WGS) entry which is preliminary data.</text>
</comment>
<evidence type="ECO:0000313" key="9">
    <source>
        <dbReference type="Proteomes" id="UP001354931"/>
    </source>
</evidence>
<keyword evidence="9" id="KW-1185">Reference proteome</keyword>
<protein>
    <submittedName>
        <fullName evidence="8">Carbohydrate kinase</fullName>
    </submittedName>
</protein>
<organism evidence="8 9">
    <name type="scientific">Streptomyces endophyticus</name>
    <dbReference type="NCBI Taxonomy" id="714166"/>
    <lineage>
        <taxon>Bacteria</taxon>
        <taxon>Bacillati</taxon>
        <taxon>Actinomycetota</taxon>
        <taxon>Actinomycetes</taxon>
        <taxon>Kitasatosporales</taxon>
        <taxon>Streptomycetaceae</taxon>
        <taxon>Streptomyces</taxon>
    </lineage>
</organism>
<reference evidence="8 9" key="1">
    <citation type="submission" date="2022-10" db="EMBL/GenBank/DDBJ databases">
        <authorList>
            <person name="Xie J."/>
            <person name="Shen N."/>
        </authorList>
    </citation>
    <scope>NUCLEOTIDE SEQUENCE [LARGE SCALE GENOMIC DNA]</scope>
    <source>
        <strain evidence="8 9">YIM65594</strain>
    </source>
</reference>
<dbReference type="GO" id="GO:0016301">
    <property type="term" value="F:kinase activity"/>
    <property type="evidence" value="ECO:0007669"/>
    <property type="project" value="UniProtKB-KW"/>
</dbReference>
<dbReference type="PROSITE" id="PS00584">
    <property type="entry name" value="PFKB_KINASES_2"/>
    <property type="match status" value="1"/>
</dbReference>
<dbReference type="PANTHER" id="PTHR43085">
    <property type="entry name" value="HEXOKINASE FAMILY MEMBER"/>
    <property type="match status" value="1"/>
</dbReference>
<evidence type="ECO:0000256" key="6">
    <source>
        <dbReference type="SAM" id="MobiDB-lite"/>
    </source>
</evidence>
<dbReference type="SUPFAM" id="SSF53613">
    <property type="entry name" value="Ribokinase-like"/>
    <property type="match status" value="1"/>
</dbReference>
<comment type="similarity">
    <text evidence="1">Belongs to the carbohydrate kinase PfkB family.</text>
</comment>
<dbReference type="CDD" id="cd01167">
    <property type="entry name" value="bac_FRK"/>
    <property type="match status" value="1"/>
</dbReference>
<name>A0ABU6FD22_9ACTN</name>